<keyword evidence="2" id="KW-1185">Reference proteome</keyword>
<comment type="caution">
    <text evidence="1">The sequence shown here is derived from an EMBL/GenBank/DDBJ whole genome shotgun (WGS) entry which is preliminary data.</text>
</comment>
<proteinExistence type="predicted"/>
<evidence type="ECO:0000313" key="1">
    <source>
        <dbReference type="EMBL" id="CAG8833316.1"/>
    </source>
</evidence>
<name>A0ABN7WJ68_GIGMA</name>
<feature type="non-terminal residue" evidence="1">
    <location>
        <position position="1"/>
    </location>
</feature>
<sequence>NNKFADRLESNNEYWLESNNEFSNRLDNTDVFEDWSESDNGFEGMLNSHDDRFENGCENDNGLENNLESDNSSFFLSSTISTSSASSTSIDNE</sequence>
<gene>
    <name evidence="1" type="ORF">GMARGA_LOCUS31491</name>
</gene>
<protein>
    <submittedName>
        <fullName evidence="1">43597_t:CDS:1</fullName>
    </submittedName>
</protein>
<accession>A0ABN7WJ68</accession>
<dbReference type="Proteomes" id="UP000789901">
    <property type="component" value="Unassembled WGS sequence"/>
</dbReference>
<evidence type="ECO:0000313" key="2">
    <source>
        <dbReference type="Proteomes" id="UP000789901"/>
    </source>
</evidence>
<dbReference type="EMBL" id="CAJVQB010047094">
    <property type="protein sequence ID" value="CAG8833316.1"/>
    <property type="molecule type" value="Genomic_DNA"/>
</dbReference>
<feature type="non-terminal residue" evidence="1">
    <location>
        <position position="93"/>
    </location>
</feature>
<reference evidence="1 2" key="1">
    <citation type="submission" date="2021-06" db="EMBL/GenBank/DDBJ databases">
        <authorList>
            <person name="Kallberg Y."/>
            <person name="Tangrot J."/>
            <person name="Rosling A."/>
        </authorList>
    </citation>
    <scope>NUCLEOTIDE SEQUENCE [LARGE SCALE GENOMIC DNA]</scope>
    <source>
        <strain evidence="1 2">120-4 pot B 10/14</strain>
    </source>
</reference>
<organism evidence="1 2">
    <name type="scientific">Gigaspora margarita</name>
    <dbReference type="NCBI Taxonomy" id="4874"/>
    <lineage>
        <taxon>Eukaryota</taxon>
        <taxon>Fungi</taxon>
        <taxon>Fungi incertae sedis</taxon>
        <taxon>Mucoromycota</taxon>
        <taxon>Glomeromycotina</taxon>
        <taxon>Glomeromycetes</taxon>
        <taxon>Diversisporales</taxon>
        <taxon>Gigasporaceae</taxon>
        <taxon>Gigaspora</taxon>
    </lineage>
</organism>